<evidence type="ECO:0000256" key="5">
    <source>
        <dbReference type="ARBA" id="ARBA00022692"/>
    </source>
</evidence>
<feature type="transmembrane region" description="Helical" evidence="12">
    <location>
        <begin position="6"/>
        <end position="24"/>
    </location>
</feature>
<dbReference type="CDD" id="cd10326">
    <property type="entry name" value="SLC5sbd_NIS-like"/>
    <property type="match status" value="1"/>
</dbReference>
<dbReference type="EMBL" id="SNRX01000007">
    <property type="protein sequence ID" value="KAA6302458.1"/>
    <property type="molecule type" value="Genomic_DNA"/>
</dbReference>
<feature type="transmembrane region" description="Helical" evidence="12">
    <location>
        <begin position="405"/>
        <end position="424"/>
    </location>
</feature>
<comment type="subcellular location">
    <subcellularLocation>
        <location evidence="1">Cell membrane</location>
        <topology evidence="1">Multi-pass membrane protein</topology>
    </subcellularLocation>
</comment>
<evidence type="ECO:0000313" key="13">
    <source>
        <dbReference type="EMBL" id="KAA6302458.1"/>
    </source>
</evidence>
<feature type="transmembrane region" description="Helical" evidence="12">
    <location>
        <begin position="431"/>
        <end position="452"/>
    </location>
</feature>
<feature type="transmembrane region" description="Helical" evidence="12">
    <location>
        <begin position="150"/>
        <end position="170"/>
    </location>
</feature>
<evidence type="ECO:0000256" key="3">
    <source>
        <dbReference type="ARBA" id="ARBA00022448"/>
    </source>
</evidence>
<feature type="transmembrane region" description="Helical" evidence="12">
    <location>
        <begin position="120"/>
        <end position="144"/>
    </location>
</feature>
<feature type="transmembrane region" description="Helical" evidence="12">
    <location>
        <begin position="273"/>
        <end position="300"/>
    </location>
</feature>
<evidence type="ECO:0000256" key="8">
    <source>
        <dbReference type="ARBA" id="ARBA00023065"/>
    </source>
</evidence>
<keyword evidence="3" id="KW-0813">Transport</keyword>
<reference evidence="13 14" key="1">
    <citation type="submission" date="2019-03" db="EMBL/GenBank/DDBJ databases">
        <title>Single cell metagenomics reveals metabolic interactions within the superorganism composed of flagellate Streblomastix strix and complex community of Bacteroidetes bacteria on its surface.</title>
        <authorList>
            <person name="Treitli S.C."/>
            <person name="Kolisko M."/>
            <person name="Husnik F."/>
            <person name="Keeling P."/>
            <person name="Hampl V."/>
        </authorList>
    </citation>
    <scope>NUCLEOTIDE SEQUENCE [LARGE SCALE GENOMIC DNA]</scope>
    <source>
        <strain evidence="13">St1</strain>
    </source>
</reference>
<keyword evidence="7" id="KW-0915">Sodium</keyword>
<evidence type="ECO:0000313" key="14">
    <source>
        <dbReference type="Proteomes" id="UP000324575"/>
    </source>
</evidence>
<evidence type="ECO:0000256" key="11">
    <source>
        <dbReference type="RuleBase" id="RU362091"/>
    </source>
</evidence>
<evidence type="ECO:0000256" key="9">
    <source>
        <dbReference type="ARBA" id="ARBA00023136"/>
    </source>
</evidence>
<keyword evidence="9 12" id="KW-0472">Membrane</keyword>
<name>A0A5M8P250_9BACT</name>
<dbReference type="PANTHER" id="PTHR42985">
    <property type="entry name" value="SODIUM-COUPLED MONOCARBOXYLATE TRANSPORTER"/>
    <property type="match status" value="1"/>
</dbReference>
<evidence type="ECO:0000256" key="6">
    <source>
        <dbReference type="ARBA" id="ARBA00022989"/>
    </source>
</evidence>
<dbReference type="GO" id="GO:0015293">
    <property type="term" value="F:symporter activity"/>
    <property type="evidence" value="ECO:0007669"/>
    <property type="project" value="TreeGrafter"/>
</dbReference>
<dbReference type="InterPro" id="IPR001734">
    <property type="entry name" value="Na/solute_symporter"/>
</dbReference>
<evidence type="ECO:0000256" key="10">
    <source>
        <dbReference type="ARBA" id="ARBA00023201"/>
    </source>
</evidence>
<evidence type="ECO:0000256" key="4">
    <source>
        <dbReference type="ARBA" id="ARBA00022475"/>
    </source>
</evidence>
<organism evidence="13 14">
    <name type="scientific">Candidatus Ordinivivax streblomastigis</name>
    <dbReference type="NCBI Taxonomy" id="2540710"/>
    <lineage>
        <taxon>Bacteria</taxon>
        <taxon>Pseudomonadati</taxon>
        <taxon>Bacteroidota</taxon>
        <taxon>Bacteroidia</taxon>
        <taxon>Bacteroidales</taxon>
        <taxon>Candidatus Ordinivivax</taxon>
    </lineage>
</organism>
<accession>A0A5M8P250</accession>
<feature type="transmembrane region" description="Helical" evidence="12">
    <location>
        <begin position="79"/>
        <end position="99"/>
    </location>
</feature>
<keyword evidence="8" id="KW-0406">Ion transport</keyword>
<dbReference type="Pfam" id="PF00474">
    <property type="entry name" value="SSF"/>
    <property type="match status" value="1"/>
</dbReference>
<dbReference type="PROSITE" id="PS50283">
    <property type="entry name" value="NA_SOLUT_SYMP_3"/>
    <property type="match status" value="1"/>
</dbReference>
<comment type="caution">
    <text evidence="13">The sequence shown here is derived from an EMBL/GenBank/DDBJ whole genome shotgun (WGS) entry which is preliminary data.</text>
</comment>
<evidence type="ECO:0000256" key="7">
    <source>
        <dbReference type="ARBA" id="ARBA00023053"/>
    </source>
</evidence>
<feature type="transmembrane region" description="Helical" evidence="12">
    <location>
        <begin position="182"/>
        <end position="201"/>
    </location>
</feature>
<feature type="transmembrane region" description="Helical" evidence="12">
    <location>
        <begin position="320"/>
        <end position="342"/>
    </location>
</feature>
<keyword evidence="10" id="KW-0739">Sodium transport</keyword>
<sequence length="481" mass="53684">MNGTLILLIILLYFGALLLISHLIGKKHFGNEAFFLGNRQSPWYIVAFGMIGSSLSGVTFVSVPGMVRTSGMTYMQMVFGFLLGYAVIAFVLLPLYYKLNVTSIYTYLDKRIGKRAYKTGAGFFLLSRTIIAAARLYVAVLILQTCVFDAWQVPFVVTASVFLLMIWLYTHKSGVRTIVWTDLLQTFFLIAALLIILWQVAKGLHLDVWGMASVIKDSPHSQLFVFDDWQSRQNFFKQFLSGCFVTIAMTGIDQEMMQKNLSCKNLKEAQKNICTYSLFFIPVNFLFLCLGILLIHFASIHHIVLPALADDMVPALVTGGYFGIPAVIFFTIGIIAVTFASADSALTGLTTSICVDLLHIDRQKEPQARKTRLGVHFGISIAFILIMLIFKAINNSSVIDAIYTVASYTYGPLLGLFAAGIFFKQKINDKVVPYICVASPIICWLCNLILQAAVQYQFGYELLIMNALLVMIGLKVFQGHR</sequence>
<feature type="transmembrane region" description="Helical" evidence="12">
    <location>
        <begin position="458"/>
        <end position="477"/>
    </location>
</feature>
<dbReference type="InterPro" id="IPR051163">
    <property type="entry name" value="Sodium:Solute_Symporter_SSF"/>
</dbReference>
<keyword evidence="4" id="KW-1003">Cell membrane</keyword>
<evidence type="ECO:0000256" key="2">
    <source>
        <dbReference type="ARBA" id="ARBA00006434"/>
    </source>
</evidence>
<protein>
    <submittedName>
        <fullName evidence="13">Sodium/glucose cotransporter</fullName>
    </submittedName>
</protein>
<evidence type="ECO:0000256" key="12">
    <source>
        <dbReference type="SAM" id="Phobius"/>
    </source>
</evidence>
<feature type="transmembrane region" description="Helical" evidence="12">
    <location>
        <begin position="44"/>
        <end position="67"/>
    </location>
</feature>
<gene>
    <name evidence="13" type="ORF">EZS26_001290</name>
</gene>
<dbReference type="PANTHER" id="PTHR42985:SF47">
    <property type="entry name" value="INTEGRAL MEMBRANE TRANSPORT PROTEIN"/>
    <property type="match status" value="1"/>
</dbReference>
<keyword evidence="5 12" id="KW-0812">Transmembrane</keyword>
<dbReference type="Gene3D" id="1.20.1730.10">
    <property type="entry name" value="Sodium/glucose cotransporter"/>
    <property type="match status" value="1"/>
</dbReference>
<comment type="similarity">
    <text evidence="2 11">Belongs to the sodium:solute symporter (SSF) (TC 2.A.21) family.</text>
</comment>
<proteinExistence type="inferred from homology"/>
<evidence type="ECO:0000256" key="1">
    <source>
        <dbReference type="ARBA" id="ARBA00004651"/>
    </source>
</evidence>
<feature type="transmembrane region" description="Helical" evidence="12">
    <location>
        <begin position="235"/>
        <end position="252"/>
    </location>
</feature>
<dbReference type="AlphaFoldDB" id="A0A5M8P250"/>
<dbReference type="GO" id="GO:0006814">
    <property type="term" value="P:sodium ion transport"/>
    <property type="evidence" value="ECO:0007669"/>
    <property type="project" value="UniProtKB-KW"/>
</dbReference>
<keyword evidence="6 12" id="KW-1133">Transmembrane helix</keyword>
<dbReference type="GO" id="GO:0005886">
    <property type="term" value="C:plasma membrane"/>
    <property type="evidence" value="ECO:0007669"/>
    <property type="project" value="UniProtKB-SubCell"/>
</dbReference>
<dbReference type="Proteomes" id="UP000324575">
    <property type="component" value="Unassembled WGS sequence"/>
</dbReference>
<dbReference type="InterPro" id="IPR038377">
    <property type="entry name" value="Na/Glc_symporter_sf"/>
</dbReference>
<feature type="transmembrane region" description="Helical" evidence="12">
    <location>
        <begin position="373"/>
        <end position="393"/>
    </location>
</feature>